<gene>
    <name evidence="2" type="ORF">IBJ83_06495</name>
</gene>
<name>A0ABS1CAI3_9FIRM</name>
<comment type="caution">
    <text evidence="2">The sequence shown here is derived from an EMBL/GenBank/DDBJ whole genome shotgun (WGS) entry which is preliminary data.</text>
</comment>
<feature type="transmembrane region" description="Helical" evidence="1">
    <location>
        <begin position="50"/>
        <end position="69"/>
    </location>
</feature>
<keyword evidence="1" id="KW-0812">Transmembrane</keyword>
<accession>A0ABS1CAI3</accession>
<evidence type="ECO:0008006" key="4">
    <source>
        <dbReference type="Google" id="ProtNLM"/>
    </source>
</evidence>
<proteinExistence type="predicted"/>
<feature type="transmembrane region" description="Helical" evidence="1">
    <location>
        <begin position="110"/>
        <end position="133"/>
    </location>
</feature>
<evidence type="ECO:0000313" key="2">
    <source>
        <dbReference type="EMBL" id="MBK1468963.1"/>
    </source>
</evidence>
<organism evidence="2 3">
    <name type="scientific">Parvimonas parva</name>
    <dbReference type="NCBI Taxonomy" id="2769485"/>
    <lineage>
        <taxon>Bacteria</taxon>
        <taxon>Bacillati</taxon>
        <taxon>Bacillota</taxon>
        <taxon>Tissierellia</taxon>
        <taxon>Tissierellales</taxon>
        <taxon>Peptoniphilaceae</taxon>
        <taxon>Parvimonas</taxon>
    </lineage>
</organism>
<feature type="transmembrane region" description="Helical" evidence="1">
    <location>
        <begin position="145"/>
        <end position="164"/>
    </location>
</feature>
<dbReference type="EMBL" id="JACVDA010000018">
    <property type="protein sequence ID" value="MBK1468963.1"/>
    <property type="molecule type" value="Genomic_DNA"/>
</dbReference>
<sequence>MFKTILVSVVVAICSLLNFNLGQTDLRASMGIVALIVALHDDPDLNELKTGLIAGIFVFLMRILVSAFAGKALTFDVISSYSIEILFYASYALFYLILVRHDHSAYKTPFIMLLMLCDFGANTVEYVVRFLIFGGGIMKSQFNDIFISAFIRSAIIWIIVSYLAKYKLKNKEN</sequence>
<dbReference type="Proteomes" id="UP000823123">
    <property type="component" value="Unassembled WGS sequence"/>
</dbReference>
<keyword evidence="3" id="KW-1185">Reference proteome</keyword>
<protein>
    <recommendedName>
        <fullName evidence="4">Rod shape-determining protein MreD</fullName>
    </recommendedName>
</protein>
<dbReference type="RefSeq" id="WP_068474409.1">
    <property type="nucleotide sequence ID" value="NZ_JACVDA010000018.1"/>
</dbReference>
<evidence type="ECO:0000256" key="1">
    <source>
        <dbReference type="SAM" id="Phobius"/>
    </source>
</evidence>
<reference evidence="2 3" key="1">
    <citation type="submission" date="2020-09" db="EMBL/GenBank/DDBJ databases">
        <title>Parvimonas S3374 sp. nov.</title>
        <authorList>
            <person name="Buhl M."/>
        </authorList>
    </citation>
    <scope>NUCLEOTIDE SEQUENCE [LARGE SCALE GENOMIC DNA]</scope>
    <source>
        <strain evidence="2 3">S3374</strain>
    </source>
</reference>
<keyword evidence="1" id="KW-0472">Membrane</keyword>
<keyword evidence="1" id="KW-1133">Transmembrane helix</keyword>
<feature type="transmembrane region" description="Helical" evidence="1">
    <location>
        <begin position="81"/>
        <end position="98"/>
    </location>
</feature>
<evidence type="ECO:0000313" key="3">
    <source>
        <dbReference type="Proteomes" id="UP000823123"/>
    </source>
</evidence>